<proteinExistence type="predicted"/>
<dbReference type="GO" id="GO:0003978">
    <property type="term" value="F:UDP-glucose 4-epimerase activity"/>
    <property type="evidence" value="ECO:0007669"/>
    <property type="project" value="InterPro"/>
</dbReference>
<evidence type="ECO:0000313" key="2">
    <source>
        <dbReference type="EMBL" id="RUA22388.1"/>
    </source>
</evidence>
<organism evidence="2">
    <name type="scientific">Billgrantia gudaonensis</name>
    <dbReference type="NCBI Taxonomy" id="376427"/>
    <lineage>
        <taxon>Bacteria</taxon>
        <taxon>Pseudomonadati</taxon>
        <taxon>Pseudomonadota</taxon>
        <taxon>Gammaproteobacteria</taxon>
        <taxon>Oceanospirillales</taxon>
        <taxon>Halomonadaceae</taxon>
        <taxon>Billgrantia</taxon>
    </lineage>
</organism>
<dbReference type="Pfam" id="PF08485">
    <property type="entry name" value="Polysacc_syn_2C"/>
    <property type="match status" value="1"/>
</dbReference>
<gene>
    <name evidence="2" type="ORF">DSL92_06340</name>
</gene>
<sequence length="80" mass="9362">MARSYMRPLLVLKNCAALGYGDYYRISFDDRDLNYNKYFTEGDVEEAATEDYHSHNTYQLNKEELKALLFKLQVRAALDA</sequence>
<protein>
    <recommendedName>
        <fullName evidence="1">UDP-glucose 4-epimerase CapD C-terminal domain-containing protein</fullName>
    </recommendedName>
</protein>
<feature type="domain" description="UDP-glucose 4-epimerase CapD C-terminal" evidence="1">
    <location>
        <begin position="29"/>
        <end position="73"/>
    </location>
</feature>
<comment type="caution">
    <text evidence="2">The sequence shown here is derived from an EMBL/GenBank/DDBJ whole genome shotgun (WGS) entry which is preliminary data.</text>
</comment>
<evidence type="ECO:0000259" key="1">
    <source>
        <dbReference type="Pfam" id="PF08485"/>
    </source>
</evidence>
<dbReference type="InterPro" id="IPR013692">
    <property type="entry name" value="CapD_C"/>
</dbReference>
<accession>A0A432JIT3</accession>
<dbReference type="AlphaFoldDB" id="A0A432JIT3"/>
<dbReference type="GO" id="GO:0009103">
    <property type="term" value="P:lipopolysaccharide biosynthetic process"/>
    <property type="evidence" value="ECO:0007669"/>
    <property type="project" value="InterPro"/>
</dbReference>
<reference evidence="2" key="1">
    <citation type="submission" date="2018-12" db="EMBL/GenBank/DDBJ databases">
        <authorList>
            <person name="Jadhav K."/>
            <person name="Kushwaha B."/>
            <person name="Jadhav I."/>
        </authorList>
    </citation>
    <scope>NUCLEOTIDE SEQUENCE [LARGE SCALE GENOMIC DNA]</scope>
    <source>
        <strain evidence="2">SBS 10</strain>
    </source>
</reference>
<name>A0A432JIT3_9GAMM</name>
<dbReference type="EMBL" id="RXHI01000018">
    <property type="protein sequence ID" value="RUA22388.1"/>
    <property type="molecule type" value="Genomic_DNA"/>
</dbReference>